<dbReference type="PROSITE" id="PS00478">
    <property type="entry name" value="LIM_DOMAIN_1"/>
    <property type="match status" value="1"/>
</dbReference>
<proteinExistence type="inferred from homology"/>
<evidence type="ECO:0000256" key="10">
    <source>
        <dbReference type="ARBA" id="ARBA00023242"/>
    </source>
</evidence>
<name>A0ABM3JPZ9_BACDO</name>
<keyword evidence="4" id="KW-0158">Chromosome</keyword>
<evidence type="ECO:0000313" key="16">
    <source>
        <dbReference type="Proteomes" id="UP001652620"/>
    </source>
</evidence>
<evidence type="ECO:0000256" key="7">
    <source>
        <dbReference type="ARBA" id="ARBA00022833"/>
    </source>
</evidence>
<evidence type="ECO:0000256" key="1">
    <source>
        <dbReference type="ARBA" id="ARBA00004123"/>
    </source>
</evidence>
<feature type="domain" description="HMG box" evidence="15">
    <location>
        <begin position="330"/>
        <end position="398"/>
    </location>
</feature>
<evidence type="ECO:0000256" key="13">
    <source>
        <dbReference type="SAM" id="MobiDB-lite"/>
    </source>
</evidence>
<evidence type="ECO:0000256" key="4">
    <source>
        <dbReference type="ARBA" id="ARBA00022454"/>
    </source>
</evidence>
<dbReference type="InterPro" id="IPR009071">
    <property type="entry name" value="HMG_box_dom"/>
</dbReference>
<evidence type="ECO:0000313" key="17">
    <source>
        <dbReference type="RefSeq" id="XP_049311318.1"/>
    </source>
</evidence>
<dbReference type="Pfam" id="PF00880">
    <property type="entry name" value="Nebulin"/>
    <property type="match status" value="2"/>
</dbReference>
<dbReference type="SMART" id="SM00132">
    <property type="entry name" value="LIM"/>
    <property type="match status" value="1"/>
</dbReference>
<protein>
    <submittedName>
        <fullName evidence="17">High mobility group protein DSP1</fullName>
    </submittedName>
</protein>
<dbReference type="CDD" id="cd09447">
    <property type="entry name" value="LIM_LASP"/>
    <property type="match status" value="1"/>
</dbReference>
<dbReference type="InterPro" id="IPR000900">
    <property type="entry name" value="Nebulin_repeat"/>
</dbReference>
<dbReference type="PROSITE" id="PS51216">
    <property type="entry name" value="NEBULIN"/>
    <property type="match status" value="2"/>
</dbReference>
<dbReference type="InterPro" id="IPR001781">
    <property type="entry name" value="Znf_LIM"/>
</dbReference>
<dbReference type="Pfam" id="PF00412">
    <property type="entry name" value="LIM"/>
    <property type="match status" value="1"/>
</dbReference>
<evidence type="ECO:0000256" key="2">
    <source>
        <dbReference type="ARBA" id="ARBA00004286"/>
    </source>
</evidence>
<dbReference type="SUPFAM" id="SSF57716">
    <property type="entry name" value="Glucocorticoid receptor-like (DNA-binding domain)"/>
    <property type="match status" value="1"/>
</dbReference>
<dbReference type="Gene3D" id="2.10.110.10">
    <property type="entry name" value="Cysteine Rich Protein"/>
    <property type="match status" value="1"/>
</dbReference>
<dbReference type="PROSITE" id="PS50023">
    <property type="entry name" value="LIM_DOMAIN_2"/>
    <property type="match status" value="1"/>
</dbReference>
<evidence type="ECO:0000259" key="14">
    <source>
        <dbReference type="PROSITE" id="PS50023"/>
    </source>
</evidence>
<keyword evidence="16" id="KW-1185">Reference proteome</keyword>
<gene>
    <name evidence="17" type="primary">LOC105228822</name>
</gene>
<evidence type="ECO:0000256" key="9">
    <source>
        <dbReference type="ARBA" id="ARBA00023125"/>
    </source>
</evidence>
<feature type="compositionally biased region" description="Low complexity" evidence="13">
    <location>
        <begin position="179"/>
        <end position="221"/>
    </location>
</feature>
<evidence type="ECO:0000256" key="8">
    <source>
        <dbReference type="ARBA" id="ARBA00023038"/>
    </source>
</evidence>
<evidence type="ECO:0000259" key="15">
    <source>
        <dbReference type="PROSITE" id="PS50118"/>
    </source>
</evidence>
<keyword evidence="5 11" id="KW-0479">Metal-binding</keyword>
<dbReference type="RefSeq" id="XP_049311318.1">
    <property type="nucleotide sequence ID" value="XM_049455361.1"/>
</dbReference>
<feature type="DNA-binding region" description="HMG box" evidence="12">
    <location>
        <begin position="330"/>
        <end position="398"/>
    </location>
</feature>
<dbReference type="InterPro" id="IPR036910">
    <property type="entry name" value="HMG_box_dom_sf"/>
</dbReference>
<feature type="compositionally biased region" description="Acidic residues" evidence="13">
    <location>
        <begin position="434"/>
        <end position="446"/>
    </location>
</feature>
<evidence type="ECO:0000256" key="11">
    <source>
        <dbReference type="PROSITE-ProRule" id="PRU00125"/>
    </source>
</evidence>
<organism evidence="16 17">
    <name type="scientific">Bactrocera dorsalis</name>
    <name type="common">Oriental fruit fly</name>
    <name type="synonym">Dacus dorsalis</name>
    <dbReference type="NCBI Taxonomy" id="27457"/>
    <lineage>
        <taxon>Eukaryota</taxon>
        <taxon>Metazoa</taxon>
        <taxon>Ecdysozoa</taxon>
        <taxon>Arthropoda</taxon>
        <taxon>Hexapoda</taxon>
        <taxon>Insecta</taxon>
        <taxon>Pterygota</taxon>
        <taxon>Neoptera</taxon>
        <taxon>Endopterygota</taxon>
        <taxon>Diptera</taxon>
        <taxon>Brachycera</taxon>
        <taxon>Muscomorpha</taxon>
        <taxon>Tephritoidea</taxon>
        <taxon>Tephritidae</taxon>
        <taxon>Bactrocera</taxon>
        <taxon>Bactrocera</taxon>
    </lineage>
</organism>
<dbReference type="PRINTS" id="PR00886">
    <property type="entry name" value="HIGHMOBLTY12"/>
</dbReference>
<evidence type="ECO:0000256" key="3">
    <source>
        <dbReference type="ARBA" id="ARBA00008774"/>
    </source>
</evidence>
<keyword evidence="7 11" id="KW-0862">Zinc</keyword>
<dbReference type="Pfam" id="PF09011">
    <property type="entry name" value="HMG_box_2"/>
    <property type="match status" value="1"/>
</dbReference>
<feature type="compositionally biased region" description="Low complexity" evidence="13">
    <location>
        <begin position="404"/>
        <end position="428"/>
    </location>
</feature>
<feature type="domain" description="HMG box" evidence="15">
    <location>
        <begin position="238"/>
        <end position="308"/>
    </location>
</feature>
<dbReference type="Pfam" id="PF00505">
    <property type="entry name" value="HMG_box"/>
    <property type="match status" value="1"/>
</dbReference>
<dbReference type="SMART" id="SM00227">
    <property type="entry name" value="NEBU"/>
    <property type="match status" value="2"/>
</dbReference>
<dbReference type="InterPro" id="IPR017967">
    <property type="entry name" value="HMG_boxA_CS"/>
</dbReference>
<dbReference type="PROSITE" id="PS00353">
    <property type="entry name" value="HMG_BOX_1"/>
    <property type="match status" value="1"/>
</dbReference>
<feature type="region of interest" description="Disordered" evidence="13">
    <location>
        <begin position="179"/>
        <end position="226"/>
    </location>
</feature>
<comment type="similarity">
    <text evidence="3">Belongs to the HMGB family.</text>
</comment>
<feature type="domain" description="LIM zinc-binding" evidence="14">
    <location>
        <begin position="3"/>
        <end position="63"/>
    </location>
</feature>
<accession>A0ABM3JPZ9</accession>
<dbReference type="PANTHER" id="PTHR48112">
    <property type="entry name" value="HIGH MOBILITY GROUP PROTEIN DSP1"/>
    <property type="match status" value="1"/>
</dbReference>
<dbReference type="CDD" id="cd21978">
    <property type="entry name" value="HMG-box_HMGB_rpt1"/>
    <property type="match status" value="1"/>
</dbReference>
<evidence type="ECO:0000256" key="5">
    <source>
        <dbReference type="ARBA" id="ARBA00022723"/>
    </source>
</evidence>
<feature type="DNA-binding region" description="HMG box" evidence="12">
    <location>
        <begin position="238"/>
        <end position="308"/>
    </location>
</feature>
<keyword evidence="8 11" id="KW-0440">LIM domain</keyword>
<keyword evidence="10 12" id="KW-0539">Nucleus</keyword>
<dbReference type="PROSITE" id="PS50118">
    <property type="entry name" value="HMG_BOX_2"/>
    <property type="match status" value="2"/>
</dbReference>
<evidence type="ECO:0000256" key="12">
    <source>
        <dbReference type="PROSITE-ProRule" id="PRU00267"/>
    </source>
</evidence>
<keyword evidence="6" id="KW-0677">Repeat</keyword>
<keyword evidence="9 12" id="KW-0238">DNA-binding</keyword>
<comment type="subcellular location">
    <subcellularLocation>
        <location evidence="2">Chromosome</location>
    </subcellularLocation>
    <subcellularLocation>
        <location evidence="1">Nucleus</location>
    </subcellularLocation>
</comment>
<feature type="region of interest" description="Disordered" evidence="13">
    <location>
        <begin position="390"/>
        <end position="446"/>
    </location>
</feature>
<dbReference type="Proteomes" id="UP001652620">
    <property type="component" value="Chromosome 4"/>
</dbReference>
<dbReference type="PANTHER" id="PTHR48112:SF32">
    <property type="entry name" value="HIGH MOBILITY GROUP PROTEIN B3"/>
    <property type="match status" value="1"/>
</dbReference>
<dbReference type="Gene3D" id="1.10.30.10">
    <property type="entry name" value="High mobility group box domain"/>
    <property type="match status" value="2"/>
</dbReference>
<reference evidence="17" key="1">
    <citation type="submission" date="2025-08" db="UniProtKB">
        <authorList>
            <consortium name="RefSeq"/>
        </authorList>
    </citation>
    <scope>IDENTIFICATION</scope>
</reference>
<evidence type="ECO:0000256" key="6">
    <source>
        <dbReference type="ARBA" id="ARBA00022737"/>
    </source>
</evidence>
<dbReference type="InterPro" id="IPR050342">
    <property type="entry name" value="HMGB"/>
</dbReference>
<sequence>MNKTCARCQKVVYPIEELKCLDKTWHKTCFKCTECGMALNMKTYKGFNKLPYCEAHIPKAKATVIADTPELKRIAENTKIQSNVKYHEDFEKSKGKFTQVADDPETLRIKQNTKIISNIAYHGDLEKKAAMEKQREAAEIADVRAAAAAAAATLPPPPIQHQPLNTAAIVSSTQAAASSGSTHIYNSQQQQQQQALQQQHTQSHNHRQQTLQSQQLQQQQQNATASTMIRGAKADAKPRGRMTAYAYFVQTCREEHKKKHPDETVIFAEFSRKCAERWKTMVDKEKKRFHEMAEKDKARYEMEMQNYVPPKGTVVGRGKKRKMIKDPNAPKRSLSAFFWFCNDERNKVKAANPEYGVGDIAKELGRKWSDVEPEVKQKYELMAEKDKARYEREMTEYKTSGKIPMSAPSMQAQQAAAQKAALLAASSQQHEEHGDDDGDGDDDENQ</sequence>
<dbReference type="SMART" id="SM00398">
    <property type="entry name" value="HMG"/>
    <property type="match status" value="2"/>
</dbReference>
<dbReference type="GeneID" id="105228822"/>
<dbReference type="SUPFAM" id="SSF47095">
    <property type="entry name" value="HMG-box"/>
    <property type="match status" value="2"/>
</dbReference>